<feature type="binding site" evidence="2">
    <location>
        <position position="16"/>
    </location>
    <ligand>
        <name>substrate</name>
    </ligand>
</feature>
<evidence type="ECO:0000256" key="2">
    <source>
        <dbReference type="HAMAP-Rule" id="MF_01139"/>
    </source>
</evidence>
<feature type="binding site" evidence="2">
    <location>
        <position position="28"/>
    </location>
    <ligand>
        <name>substrate</name>
    </ligand>
</feature>
<feature type="active site" evidence="2">
    <location>
        <position position="11"/>
    </location>
</feature>
<dbReference type="PANTHER" id="PTHR10291:SF0">
    <property type="entry name" value="DEHYDRODOLICHYL DIPHOSPHATE SYNTHASE 2"/>
    <property type="match status" value="1"/>
</dbReference>
<dbReference type="PaxDb" id="1123384-AJ81_03115"/>
<dbReference type="SUPFAM" id="SSF64005">
    <property type="entry name" value="Undecaprenyl diphosphate synthase"/>
    <property type="match status" value="1"/>
</dbReference>
<sequence>MRPTHVAIIMDGNGRWAQRRGLPRIEGHRRGALKAEKVVEWAAELSIKYVTFYAFSTENWKRPREEVEYLFSLLLKLLRQKLKKMLEKGVRIRFIGAIEDLPKEVVEFCRECEEKTRHNDRIHAILALNYGGRREIVDAFNKAIENGITRLDEAQLRNWLYLPDVPDPDLVIRTSGELRISNFLLWQIAYSELYFTKVLWPDFTKQDFLRAIEDYERRQRRFGGL</sequence>
<dbReference type="NCBIfam" id="TIGR00055">
    <property type="entry name" value="uppS"/>
    <property type="match status" value="1"/>
</dbReference>
<dbReference type="FunFam" id="3.40.1180.10:FF:000001">
    <property type="entry name" value="(2E,6E)-farnesyl-diphosphate-specific ditrans,polycis-undecaprenyl-diphosphate synthase"/>
    <property type="match status" value="1"/>
</dbReference>
<evidence type="ECO:0000256" key="1">
    <source>
        <dbReference type="ARBA" id="ARBA00022679"/>
    </source>
</evidence>
<comment type="function">
    <text evidence="2">Catalyzes the condensation of isopentenyl diphosphate (IPP) with allylic pyrophosphates generating different type of terpenoids.</text>
</comment>
<feature type="binding site" evidence="2">
    <location>
        <position position="60"/>
    </location>
    <ligand>
        <name>substrate</name>
    </ligand>
</feature>
<dbReference type="PROSITE" id="PS01066">
    <property type="entry name" value="UPP_SYNTHASE"/>
    <property type="match status" value="1"/>
</dbReference>
<dbReference type="OrthoDB" id="4191603at2"/>
<dbReference type="Proteomes" id="UP000077469">
    <property type="component" value="Chromosome"/>
</dbReference>
<gene>
    <name evidence="3" type="ORF">AJ81_03115</name>
</gene>
<dbReference type="GO" id="GO:0016094">
    <property type="term" value="P:polyprenol biosynthetic process"/>
    <property type="evidence" value="ECO:0007669"/>
    <property type="project" value="TreeGrafter"/>
</dbReference>
<keyword evidence="1 2" id="KW-0808">Transferase</keyword>
<proteinExistence type="inferred from homology"/>
<feature type="binding site" evidence="2">
    <location>
        <position position="24"/>
    </location>
    <ligand>
        <name>substrate</name>
    </ligand>
</feature>
<reference evidence="3 4" key="1">
    <citation type="submission" date="2014-01" db="EMBL/GenBank/DDBJ databases">
        <title>Genome sequencing of Thermotog hypogea.</title>
        <authorList>
            <person name="Zhang X."/>
            <person name="Alvare G."/>
            <person name="Fristensky B."/>
            <person name="Chen L."/>
            <person name="Suen T."/>
            <person name="Chen Q."/>
            <person name="Ma K."/>
        </authorList>
    </citation>
    <scope>NUCLEOTIDE SEQUENCE [LARGE SCALE GENOMIC DNA]</scope>
    <source>
        <strain evidence="3 4">DSM 11164</strain>
    </source>
</reference>
<keyword evidence="2" id="KW-0479">Metal-binding</keyword>
<feature type="active site" description="Proton acceptor" evidence="2">
    <location>
        <position position="59"/>
    </location>
</feature>
<protein>
    <recommendedName>
        <fullName evidence="2">Isoprenyl transferase</fullName>
        <ecNumber evidence="2">2.5.1.-</ecNumber>
    </recommendedName>
</protein>
<evidence type="ECO:0000313" key="3">
    <source>
        <dbReference type="EMBL" id="AJC73370.1"/>
    </source>
</evidence>
<comment type="cofactor">
    <cofactor evidence="2">
        <name>Mg(2+)</name>
        <dbReference type="ChEBI" id="CHEBI:18420"/>
    </cofactor>
    <text evidence="2">Binds 2 magnesium ions per subunit.</text>
</comment>
<feature type="binding site" evidence="2">
    <location>
        <position position="11"/>
    </location>
    <ligand>
        <name>Mg(2+)</name>
        <dbReference type="ChEBI" id="CHEBI:18420"/>
    </ligand>
</feature>
<dbReference type="Pfam" id="PF01255">
    <property type="entry name" value="Prenyltransf"/>
    <property type="match status" value="1"/>
</dbReference>
<keyword evidence="2" id="KW-0460">Magnesium</keyword>
<dbReference type="GO" id="GO:0045547">
    <property type="term" value="F:ditrans,polycis-polyprenyl diphosphate synthase [(2E,6E)-farnesyl diphosphate specific] activity"/>
    <property type="evidence" value="ECO:0007669"/>
    <property type="project" value="TreeGrafter"/>
</dbReference>
<feature type="binding site" evidence="2">
    <location>
        <begin position="56"/>
        <end position="58"/>
    </location>
    <ligand>
        <name>substrate</name>
    </ligand>
</feature>
<dbReference type="AlphaFoldDB" id="A0A0X1KQ88"/>
<feature type="binding site" evidence="2">
    <location>
        <begin position="179"/>
        <end position="181"/>
    </location>
    <ligand>
        <name>substrate</name>
    </ligand>
</feature>
<feature type="binding site" evidence="2">
    <location>
        <position position="62"/>
    </location>
    <ligand>
        <name>substrate</name>
    </ligand>
</feature>
<keyword evidence="4" id="KW-1185">Reference proteome</keyword>
<dbReference type="Gene3D" id="3.40.1180.10">
    <property type="entry name" value="Decaprenyl diphosphate synthase-like"/>
    <property type="match status" value="1"/>
</dbReference>
<name>A0A0X1KQ88_9THEM</name>
<dbReference type="GO" id="GO:0000287">
    <property type="term" value="F:magnesium ion binding"/>
    <property type="evidence" value="ECO:0007669"/>
    <property type="project" value="UniProtKB-UniRule"/>
</dbReference>
<dbReference type="InterPro" id="IPR018520">
    <property type="entry name" value="UPP_synth-like_CS"/>
</dbReference>
<feature type="binding site" evidence="2">
    <location>
        <position position="192"/>
    </location>
    <ligand>
        <name>Mg(2+)</name>
        <dbReference type="ChEBI" id="CHEBI:18420"/>
    </ligand>
</feature>
<dbReference type="PATRIC" id="fig|1123384.7.peg.611"/>
<evidence type="ECO:0000313" key="4">
    <source>
        <dbReference type="Proteomes" id="UP000077469"/>
    </source>
</evidence>
<comment type="similarity">
    <text evidence="2">Belongs to the UPP synthase family.</text>
</comment>
<dbReference type="CDD" id="cd00475">
    <property type="entry name" value="Cis_IPPS"/>
    <property type="match status" value="1"/>
</dbReference>
<dbReference type="InterPro" id="IPR001441">
    <property type="entry name" value="UPP_synth-like"/>
</dbReference>
<dbReference type="HAMAP" id="MF_01139">
    <property type="entry name" value="ISPT"/>
    <property type="match status" value="1"/>
</dbReference>
<organism evidence="3 4">
    <name type="scientific">Pseudothermotoga hypogea DSM 11164 = NBRC 106472</name>
    <dbReference type="NCBI Taxonomy" id="1123384"/>
    <lineage>
        <taxon>Bacteria</taxon>
        <taxon>Thermotogati</taxon>
        <taxon>Thermotogota</taxon>
        <taxon>Thermotogae</taxon>
        <taxon>Thermotogales</taxon>
        <taxon>Thermotogaceae</taxon>
        <taxon>Pseudothermotoga</taxon>
    </lineage>
</organism>
<comment type="subunit">
    <text evidence="2">Homodimer.</text>
</comment>
<dbReference type="KEGG" id="phy:AJ81_03115"/>
<accession>A0A0X1KQ88</accession>
<dbReference type="STRING" id="1123384.AJ81_03115"/>
<dbReference type="RefSeq" id="WP_031503987.1">
    <property type="nucleotide sequence ID" value="NZ_CP007141.1"/>
</dbReference>
<feature type="binding site" evidence="2">
    <location>
        <position position="173"/>
    </location>
    <ligand>
        <name>substrate</name>
    </ligand>
</feature>
<dbReference type="InterPro" id="IPR036424">
    <property type="entry name" value="UPP_synth-like_sf"/>
</dbReference>
<dbReference type="EMBL" id="CP007141">
    <property type="protein sequence ID" value="AJC73370.1"/>
    <property type="molecule type" value="Genomic_DNA"/>
</dbReference>
<dbReference type="PANTHER" id="PTHR10291">
    <property type="entry name" value="DEHYDRODOLICHYL DIPHOSPHATE SYNTHASE FAMILY MEMBER"/>
    <property type="match status" value="1"/>
</dbReference>
<feature type="binding site" evidence="2">
    <location>
        <begin position="12"/>
        <end position="15"/>
    </location>
    <ligand>
        <name>substrate</name>
    </ligand>
</feature>
<dbReference type="EC" id="2.5.1.-" evidence="2"/>